<organism evidence="4 5">
    <name type="scientific">Alcaligenes aquatilis</name>
    <dbReference type="NCBI Taxonomy" id="323284"/>
    <lineage>
        <taxon>Bacteria</taxon>
        <taxon>Pseudomonadati</taxon>
        <taxon>Pseudomonadota</taxon>
        <taxon>Betaproteobacteria</taxon>
        <taxon>Burkholderiales</taxon>
        <taxon>Alcaligenaceae</taxon>
        <taxon>Alcaligenes</taxon>
    </lineage>
</organism>
<dbReference type="PANTHER" id="PTHR35530">
    <property type="entry name" value="TAUTOMERASE-RELATED"/>
    <property type="match status" value="1"/>
</dbReference>
<dbReference type="OrthoDB" id="8527422at2"/>
<dbReference type="Pfam" id="PF01361">
    <property type="entry name" value="Tautomerase"/>
    <property type="match status" value="1"/>
</dbReference>
<protein>
    <submittedName>
        <fullName evidence="4">Tautomerase</fullName>
    </submittedName>
</protein>
<reference evidence="4 5" key="1">
    <citation type="submission" date="2018-09" db="EMBL/GenBank/DDBJ databases">
        <title>Complete genome sequence of the hydrocarbonoclastic bacterium Alcaligenes aquatilis QD168, isolated from a crude-oil polluted marine sediment of Central Chile.</title>
        <authorList>
            <person name="Duran R.E."/>
            <person name="Barra B."/>
            <person name="Salva-Serra F."/>
            <person name="Mendez V."/>
            <person name="Moore E.R.B."/>
            <person name="Seeger M."/>
        </authorList>
    </citation>
    <scope>NUCLEOTIDE SEQUENCE [LARGE SCALE GENOMIC DNA]</scope>
    <source>
        <strain evidence="4 5">QD168</strain>
    </source>
</reference>
<dbReference type="AlphaFoldDB" id="A0A3G2HQX1"/>
<evidence type="ECO:0000256" key="1">
    <source>
        <dbReference type="ARBA" id="ARBA00006723"/>
    </source>
</evidence>
<dbReference type="InterPro" id="IPR004370">
    <property type="entry name" value="4-OT-like_dom"/>
</dbReference>
<gene>
    <name evidence="4" type="ORF">D3M96_02665</name>
</gene>
<evidence type="ECO:0000313" key="5">
    <source>
        <dbReference type="Proteomes" id="UP000268070"/>
    </source>
</evidence>
<dbReference type="EMBL" id="CP032153">
    <property type="protein sequence ID" value="AYN19533.1"/>
    <property type="molecule type" value="Genomic_DNA"/>
</dbReference>
<dbReference type="PANTHER" id="PTHR35530:SF1">
    <property type="entry name" value="2-HYDROXYMUCONATE TAUTOMERASE"/>
    <property type="match status" value="1"/>
</dbReference>
<evidence type="ECO:0000313" key="4">
    <source>
        <dbReference type="EMBL" id="AYN19533.1"/>
    </source>
</evidence>
<comment type="similarity">
    <text evidence="1">Belongs to the 4-oxalocrotonate tautomerase family.</text>
</comment>
<dbReference type="Proteomes" id="UP000268070">
    <property type="component" value="Chromosome"/>
</dbReference>
<dbReference type="InterPro" id="IPR014347">
    <property type="entry name" value="Tautomerase/MIF_sf"/>
</dbReference>
<accession>A0A3G2HQX1</accession>
<dbReference type="Gene3D" id="3.30.429.10">
    <property type="entry name" value="Macrophage Migration Inhibitory Factor"/>
    <property type="match status" value="1"/>
</dbReference>
<sequence>MPFISITTWPLPSDEKATALIEAVTDVVAKTTGAPLNKIAVVIHEVPQARWGEAGIMATNAEFASLSCRTSK</sequence>
<keyword evidence="2" id="KW-0413">Isomerase</keyword>
<dbReference type="RefSeq" id="WP_121737935.1">
    <property type="nucleotide sequence ID" value="NZ_CP032153.1"/>
</dbReference>
<dbReference type="GO" id="GO:0016853">
    <property type="term" value="F:isomerase activity"/>
    <property type="evidence" value="ECO:0007669"/>
    <property type="project" value="UniProtKB-KW"/>
</dbReference>
<evidence type="ECO:0000259" key="3">
    <source>
        <dbReference type="Pfam" id="PF01361"/>
    </source>
</evidence>
<dbReference type="SUPFAM" id="SSF55331">
    <property type="entry name" value="Tautomerase/MIF"/>
    <property type="match status" value="1"/>
</dbReference>
<proteinExistence type="inferred from homology"/>
<name>A0A3G2HQX1_9BURK</name>
<feature type="domain" description="4-oxalocrotonate tautomerase-like" evidence="3">
    <location>
        <begin position="2"/>
        <end position="57"/>
    </location>
</feature>
<dbReference type="KEGG" id="aaqu:D3M96_02665"/>
<evidence type="ECO:0000256" key="2">
    <source>
        <dbReference type="ARBA" id="ARBA00023235"/>
    </source>
</evidence>